<keyword evidence="1" id="KW-1133">Transmembrane helix</keyword>
<protein>
    <recommendedName>
        <fullName evidence="4">DUF4149 domain-containing protein</fullName>
    </recommendedName>
</protein>
<feature type="transmembrane region" description="Helical" evidence="1">
    <location>
        <begin position="6"/>
        <end position="25"/>
    </location>
</feature>
<comment type="caution">
    <text evidence="2">The sequence shown here is derived from an EMBL/GenBank/DDBJ whole genome shotgun (WGS) entry which is preliminary data.</text>
</comment>
<evidence type="ECO:0000313" key="2">
    <source>
        <dbReference type="EMBL" id="RLJ70007.1"/>
    </source>
</evidence>
<dbReference type="AlphaFoldDB" id="A0A497XM89"/>
<feature type="transmembrane region" description="Helical" evidence="1">
    <location>
        <begin position="63"/>
        <end position="82"/>
    </location>
</feature>
<dbReference type="OrthoDB" id="15233at2"/>
<dbReference type="Proteomes" id="UP000267841">
    <property type="component" value="Unassembled WGS sequence"/>
</dbReference>
<reference evidence="2 3" key="1">
    <citation type="submission" date="2018-10" db="EMBL/GenBank/DDBJ databases">
        <title>Genomic Encyclopedia of Archaeal and Bacterial Type Strains, Phase II (KMG-II): from individual species to whole genera.</title>
        <authorList>
            <person name="Goeker M."/>
        </authorList>
    </citation>
    <scope>NUCLEOTIDE SEQUENCE [LARGE SCALE GENOMIC DNA]</scope>
    <source>
        <strain evidence="2 3">DSM 16510</strain>
    </source>
</reference>
<dbReference type="RefSeq" id="WP_121009047.1">
    <property type="nucleotide sequence ID" value="NZ_RCCJ01000001.1"/>
</dbReference>
<sequence length="132" mass="15007">MGFVALSLYAGALFLLVTVVAPVLLRTEKNKDVAGSFYGQILWRFYRIAFLLLLVYLILGNKWLGIILIAGLSLNVVVSMWLRNYKRALGNIEGYDFNSPQRVTFRRVSYLSTFLLLINLLISTIILFKEAV</sequence>
<name>A0A497XM89_9AQUI</name>
<evidence type="ECO:0008006" key="4">
    <source>
        <dbReference type="Google" id="ProtNLM"/>
    </source>
</evidence>
<feature type="transmembrane region" description="Helical" evidence="1">
    <location>
        <begin position="108"/>
        <end position="128"/>
    </location>
</feature>
<organism evidence="2 3">
    <name type="scientific">Hydrogenivirga caldilitoris</name>
    <dbReference type="NCBI Taxonomy" id="246264"/>
    <lineage>
        <taxon>Bacteria</taxon>
        <taxon>Pseudomonadati</taxon>
        <taxon>Aquificota</taxon>
        <taxon>Aquificia</taxon>
        <taxon>Aquificales</taxon>
        <taxon>Aquificaceae</taxon>
        <taxon>Hydrogenivirga</taxon>
    </lineage>
</organism>
<evidence type="ECO:0000256" key="1">
    <source>
        <dbReference type="SAM" id="Phobius"/>
    </source>
</evidence>
<keyword evidence="1" id="KW-0472">Membrane</keyword>
<dbReference type="EMBL" id="RCCJ01000001">
    <property type="protein sequence ID" value="RLJ70007.1"/>
    <property type="molecule type" value="Genomic_DNA"/>
</dbReference>
<accession>A0A497XM89</accession>
<evidence type="ECO:0000313" key="3">
    <source>
        <dbReference type="Proteomes" id="UP000267841"/>
    </source>
</evidence>
<keyword evidence="1" id="KW-0812">Transmembrane</keyword>
<gene>
    <name evidence="2" type="ORF">BCF55_0268</name>
</gene>
<keyword evidence="3" id="KW-1185">Reference proteome</keyword>
<proteinExistence type="predicted"/>
<feature type="transmembrane region" description="Helical" evidence="1">
    <location>
        <begin position="37"/>
        <end position="57"/>
    </location>
</feature>